<keyword evidence="3" id="KW-1185">Reference proteome</keyword>
<sequence length="309" mass="34560">MPVLSTVAKKKKEMKKEKVKEKKLADKVFAIKGKGAKVEDAKKKKAATEKKPLLHAHHKHERLAKLQPEEERKKEEKEEQPHKAEEEAASNPESPAEAASDPESPSEVAPPVAVPRQSRLSPEGRANALIEAAVGGVTELLRLLGVGKRRPVSAREGSALAPEAAPFESLDEVLAALRKDYVERAYFVTGNITDALYDPDCFFADPTVKFTGRDRWKENLRLLVPFLEDPSITLLRIEPVREGGATVVSTRWILRTYLKLPWRPYIDVAGGTTHLLNERLQVVEHVERWKVSSLAAIKQIFVPSQRAWP</sequence>
<gene>
    <name evidence="2" type="ORF">KFL_000990200</name>
</gene>
<dbReference type="OrthoDB" id="2017912at2759"/>
<dbReference type="EMBL" id="DF237048">
    <property type="protein sequence ID" value="GAQ82070.1"/>
    <property type="molecule type" value="Genomic_DNA"/>
</dbReference>
<accession>A0A1Y1HTW9</accession>
<feature type="compositionally biased region" description="Basic residues" evidence="1">
    <location>
        <begin position="53"/>
        <end position="62"/>
    </location>
</feature>
<dbReference type="OMA" id="GYLRFPW"/>
<dbReference type="PANTHER" id="PTHR34123:SF4">
    <property type="entry name" value="PHOSPHORIBOSYLTRANSFERASE-LIKE PROTEIN, PUTATIVE (DUF2358)-RELATED"/>
    <property type="match status" value="1"/>
</dbReference>
<reference evidence="2 3" key="1">
    <citation type="journal article" date="2014" name="Nat. Commun.">
        <title>Klebsormidium flaccidum genome reveals primary factors for plant terrestrial adaptation.</title>
        <authorList>
            <person name="Hori K."/>
            <person name="Maruyama F."/>
            <person name="Fujisawa T."/>
            <person name="Togashi T."/>
            <person name="Yamamoto N."/>
            <person name="Seo M."/>
            <person name="Sato S."/>
            <person name="Yamada T."/>
            <person name="Mori H."/>
            <person name="Tajima N."/>
            <person name="Moriyama T."/>
            <person name="Ikeuchi M."/>
            <person name="Watanabe M."/>
            <person name="Wada H."/>
            <person name="Kobayashi K."/>
            <person name="Saito M."/>
            <person name="Masuda T."/>
            <person name="Sasaki-Sekimoto Y."/>
            <person name="Mashiguchi K."/>
            <person name="Awai K."/>
            <person name="Shimojima M."/>
            <person name="Masuda S."/>
            <person name="Iwai M."/>
            <person name="Nobusawa T."/>
            <person name="Narise T."/>
            <person name="Kondo S."/>
            <person name="Saito H."/>
            <person name="Sato R."/>
            <person name="Murakawa M."/>
            <person name="Ihara Y."/>
            <person name="Oshima-Yamada Y."/>
            <person name="Ohtaka K."/>
            <person name="Satoh M."/>
            <person name="Sonobe K."/>
            <person name="Ishii M."/>
            <person name="Ohtani R."/>
            <person name="Kanamori-Sato M."/>
            <person name="Honoki R."/>
            <person name="Miyazaki D."/>
            <person name="Mochizuki H."/>
            <person name="Umetsu J."/>
            <person name="Higashi K."/>
            <person name="Shibata D."/>
            <person name="Kamiya Y."/>
            <person name="Sato N."/>
            <person name="Nakamura Y."/>
            <person name="Tabata S."/>
            <person name="Ida S."/>
            <person name="Kurokawa K."/>
            <person name="Ohta H."/>
        </authorList>
    </citation>
    <scope>NUCLEOTIDE SEQUENCE [LARGE SCALE GENOMIC DNA]</scope>
    <source>
        <strain evidence="2 3">NIES-2285</strain>
    </source>
</reference>
<proteinExistence type="predicted"/>
<organism evidence="2 3">
    <name type="scientific">Klebsormidium nitens</name>
    <name type="common">Green alga</name>
    <name type="synonym">Ulothrix nitens</name>
    <dbReference type="NCBI Taxonomy" id="105231"/>
    <lineage>
        <taxon>Eukaryota</taxon>
        <taxon>Viridiplantae</taxon>
        <taxon>Streptophyta</taxon>
        <taxon>Klebsormidiophyceae</taxon>
        <taxon>Klebsormidiales</taxon>
        <taxon>Klebsormidiaceae</taxon>
        <taxon>Klebsormidium</taxon>
    </lineage>
</organism>
<protein>
    <submittedName>
        <fullName evidence="2">Histone H2B</fullName>
    </submittedName>
</protein>
<evidence type="ECO:0000256" key="1">
    <source>
        <dbReference type="SAM" id="MobiDB-lite"/>
    </source>
</evidence>
<feature type="compositionally biased region" description="Low complexity" evidence="1">
    <location>
        <begin position="89"/>
        <end position="115"/>
    </location>
</feature>
<dbReference type="Pfam" id="PF10184">
    <property type="entry name" value="DUF2358"/>
    <property type="match status" value="1"/>
</dbReference>
<dbReference type="PANTHER" id="PTHR34123">
    <property type="entry name" value="OS04G0578200 PROTEIN"/>
    <property type="match status" value="1"/>
</dbReference>
<name>A0A1Y1HTW9_KLENI</name>
<dbReference type="STRING" id="105231.A0A1Y1HTW9"/>
<dbReference type="InterPro" id="IPR018790">
    <property type="entry name" value="DUF2358"/>
</dbReference>
<dbReference type="AlphaFoldDB" id="A0A1Y1HTW9"/>
<feature type="region of interest" description="Disordered" evidence="1">
    <location>
        <begin position="1"/>
        <end position="21"/>
    </location>
</feature>
<dbReference type="InterPro" id="IPR032710">
    <property type="entry name" value="NTF2-like_dom_sf"/>
</dbReference>
<dbReference type="SUPFAM" id="SSF54427">
    <property type="entry name" value="NTF2-like"/>
    <property type="match status" value="1"/>
</dbReference>
<feature type="compositionally biased region" description="Basic and acidic residues" evidence="1">
    <location>
        <begin position="36"/>
        <end position="52"/>
    </location>
</feature>
<evidence type="ECO:0000313" key="3">
    <source>
        <dbReference type="Proteomes" id="UP000054558"/>
    </source>
</evidence>
<feature type="region of interest" description="Disordered" evidence="1">
    <location>
        <begin position="34"/>
        <end position="120"/>
    </location>
</feature>
<dbReference type="Proteomes" id="UP000054558">
    <property type="component" value="Unassembled WGS sequence"/>
</dbReference>
<feature type="compositionally biased region" description="Basic and acidic residues" evidence="1">
    <location>
        <begin position="63"/>
        <end position="86"/>
    </location>
</feature>
<evidence type="ECO:0000313" key="2">
    <source>
        <dbReference type="EMBL" id="GAQ82070.1"/>
    </source>
</evidence>